<reference evidence="3" key="2">
    <citation type="submission" date="2023-05" db="EMBL/GenBank/DDBJ databases">
        <authorList>
            <consortium name="Lawrence Berkeley National Laboratory"/>
            <person name="Steindorff A."/>
            <person name="Hensen N."/>
            <person name="Bonometti L."/>
            <person name="Westerberg I."/>
            <person name="Brannstrom I.O."/>
            <person name="Guillou S."/>
            <person name="Cros-Aarteil S."/>
            <person name="Calhoun S."/>
            <person name="Haridas S."/>
            <person name="Kuo A."/>
            <person name="Mondo S."/>
            <person name="Pangilinan J."/>
            <person name="Riley R."/>
            <person name="Labutti K."/>
            <person name="Andreopoulos B."/>
            <person name="Lipzen A."/>
            <person name="Chen C."/>
            <person name="Yanf M."/>
            <person name="Daum C."/>
            <person name="Ng V."/>
            <person name="Clum A."/>
            <person name="Ohm R."/>
            <person name="Martin F."/>
            <person name="Silar P."/>
            <person name="Natvig D."/>
            <person name="Lalanne C."/>
            <person name="Gautier V."/>
            <person name="Ament-Velasquez S.L."/>
            <person name="Kruys A."/>
            <person name="Hutchinson M.I."/>
            <person name="Powell A.J."/>
            <person name="Barry K."/>
            <person name="Miller A.N."/>
            <person name="Grigoriev I.V."/>
            <person name="Debuchy R."/>
            <person name="Gladieux P."/>
            <person name="Thoren M.H."/>
            <person name="Johannesson H."/>
        </authorList>
    </citation>
    <scope>NUCLEOTIDE SEQUENCE</scope>
    <source>
        <strain evidence="3">CBS 731.68</strain>
    </source>
</reference>
<feature type="region of interest" description="Disordered" evidence="1">
    <location>
        <begin position="32"/>
        <end position="69"/>
    </location>
</feature>
<evidence type="ECO:0000256" key="2">
    <source>
        <dbReference type="SAM" id="Phobius"/>
    </source>
</evidence>
<feature type="compositionally biased region" description="Low complexity" evidence="1">
    <location>
        <begin position="32"/>
        <end position="48"/>
    </location>
</feature>
<dbReference type="Proteomes" id="UP001302602">
    <property type="component" value="Unassembled WGS sequence"/>
</dbReference>
<evidence type="ECO:0000313" key="3">
    <source>
        <dbReference type="EMBL" id="KAK4120315.1"/>
    </source>
</evidence>
<protein>
    <submittedName>
        <fullName evidence="3">Uncharacterized protein</fullName>
    </submittedName>
</protein>
<keyword evidence="2" id="KW-1133">Transmembrane helix</keyword>
<evidence type="ECO:0000313" key="4">
    <source>
        <dbReference type="Proteomes" id="UP001302602"/>
    </source>
</evidence>
<comment type="caution">
    <text evidence="3">The sequence shown here is derived from an EMBL/GenBank/DDBJ whole genome shotgun (WGS) entry which is preliminary data.</text>
</comment>
<sequence>MEVTADITRSLEVRTRVVTQILTRPSTTITTIVTLGGSPTSTPTSIPFPTTPPPDPTPTTPIAQASPSGSALNPQQLGALLGSVFGLAFLVLLICCCLSCCRRRRRLQDTMYYDDGDFSNSEVVLRSTPAWNLHRHHRGTWATVPPPVHFPPTPRYTPYSQTREAQMPGVARYP</sequence>
<evidence type="ECO:0000256" key="1">
    <source>
        <dbReference type="SAM" id="MobiDB-lite"/>
    </source>
</evidence>
<feature type="transmembrane region" description="Helical" evidence="2">
    <location>
        <begin position="77"/>
        <end position="101"/>
    </location>
</feature>
<feature type="region of interest" description="Disordered" evidence="1">
    <location>
        <begin position="152"/>
        <end position="174"/>
    </location>
</feature>
<dbReference type="RefSeq" id="XP_062644086.1">
    <property type="nucleotide sequence ID" value="XM_062793650.1"/>
</dbReference>
<gene>
    <name evidence="3" type="ORF">N657DRAFT_649081</name>
</gene>
<dbReference type="EMBL" id="MU853239">
    <property type="protein sequence ID" value="KAK4120315.1"/>
    <property type="molecule type" value="Genomic_DNA"/>
</dbReference>
<dbReference type="AlphaFoldDB" id="A0AAN6TT96"/>
<proteinExistence type="predicted"/>
<name>A0AAN6TT96_9PEZI</name>
<keyword evidence="2" id="KW-0472">Membrane</keyword>
<reference evidence="3" key="1">
    <citation type="journal article" date="2023" name="Mol. Phylogenet. Evol.">
        <title>Genome-scale phylogeny and comparative genomics of the fungal order Sordariales.</title>
        <authorList>
            <person name="Hensen N."/>
            <person name="Bonometti L."/>
            <person name="Westerberg I."/>
            <person name="Brannstrom I.O."/>
            <person name="Guillou S."/>
            <person name="Cros-Aarteil S."/>
            <person name="Calhoun S."/>
            <person name="Haridas S."/>
            <person name="Kuo A."/>
            <person name="Mondo S."/>
            <person name="Pangilinan J."/>
            <person name="Riley R."/>
            <person name="LaButti K."/>
            <person name="Andreopoulos B."/>
            <person name="Lipzen A."/>
            <person name="Chen C."/>
            <person name="Yan M."/>
            <person name="Daum C."/>
            <person name="Ng V."/>
            <person name="Clum A."/>
            <person name="Steindorff A."/>
            <person name="Ohm R.A."/>
            <person name="Martin F."/>
            <person name="Silar P."/>
            <person name="Natvig D.O."/>
            <person name="Lalanne C."/>
            <person name="Gautier V."/>
            <person name="Ament-Velasquez S.L."/>
            <person name="Kruys A."/>
            <person name="Hutchinson M.I."/>
            <person name="Powell A.J."/>
            <person name="Barry K."/>
            <person name="Miller A.N."/>
            <person name="Grigoriev I.V."/>
            <person name="Debuchy R."/>
            <person name="Gladieux P."/>
            <person name="Hiltunen Thoren M."/>
            <person name="Johannesson H."/>
        </authorList>
    </citation>
    <scope>NUCLEOTIDE SEQUENCE</scope>
    <source>
        <strain evidence="3">CBS 731.68</strain>
    </source>
</reference>
<organism evidence="3 4">
    <name type="scientific">Parathielavia appendiculata</name>
    <dbReference type="NCBI Taxonomy" id="2587402"/>
    <lineage>
        <taxon>Eukaryota</taxon>
        <taxon>Fungi</taxon>
        <taxon>Dikarya</taxon>
        <taxon>Ascomycota</taxon>
        <taxon>Pezizomycotina</taxon>
        <taxon>Sordariomycetes</taxon>
        <taxon>Sordariomycetidae</taxon>
        <taxon>Sordariales</taxon>
        <taxon>Chaetomiaceae</taxon>
        <taxon>Parathielavia</taxon>
    </lineage>
</organism>
<dbReference type="GeneID" id="87830419"/>
<feature type="compositionally biased region" description="Pro residues" evidence="1">
    <location>
        <begin position="49"/>
        <end position="59"/>
    </location>
</feature>
<accession>A0AAN6TT96</accession>
<keyword evidence="4" id="KW-1185">Reference proteome</keyword>
<keyword evidence="2" id="KW-0812">Transmembrane</keyword>